<evidence type="ECO:0000313" key="3">
    <source>
        <dbReference type="EMBL" id="PSU35203.1"/>
    </source>
</evidence>
<keyword evidence="1" id="KW-1133">Transmembrane helix</keyword>
<accession>A0A2T3J2C7</accession>
<dbReference type="Proteomes" id="UP000241222">
    <property type="component" value="Unassembled WGS sequence"/>
</dbReference>
<dbReference type="AlphaFoldDB" id="A0A2T3J2C7"/>
<evidence type="ECO:0008006" key="5">
    <source>
        <dbReference type="Google" id="ProtNLM"/>
    </source>
</evidence>
<keyword evidence="1" id="KW-0812">Transmembrane</keyword>
<dbReference type="EMBL" id="PYMH01000002">
    <property type="protein sequence ID" value="PSU35203.1"/>
    <property type="molecule type" value="Genomic_DNA"/>
</dbReference>
<comment type="caution">
    <text evidence="3">The sequence shown here is derived from an EMBL/GenBank/DDBJ whole genome shotgun (WGS) entry which is preliminary data.</text>
</comment>
<dbReference type="PANTHER" id="PTHR40940:SF1">
    <property type="entry name" value="PROTEIN BATD"/>
    <property type="match status" value="1"/>
</dbReference>
<reference evidence="3 4" key="1">
    <citation type="submission" date="2018-03" db="EMBL/GenBank/DDBJ databases">
        <title>Whole genome sequencing of Histamine producing bacteria.</title>
        <authorList>
            <person name="Butler K."/>
        </authorList>
    </citation>
    <scope>NUCLEOTIDE SEQUENCE [LARGE SCALE GENOMIC DNA]</scope>
    <source>
        <strain evidence="3 4">JCM 13586</strain>
    </source>
</reference>
<organism evidence="3 4">
    <name type="scientific">Photobacterium lutimaris</name>
    <dbReference type="NCBI Taxonomy" id="388278"/>
    <lineage>
        <taxon>Bacteria</taxon>
        <taxon>Pseudomonadati</taxon>
        <taxon>Pseudomonadota</taxon>
        <taxon>Gammaproteobacteria</taxon>
        <taxon>Vibrionales</taxon>
        <taxon>Vibrionaceae</taxon>
        <taxon>Photobacterium</taxon>
    </lineage>
</organism>
<protein>
    <recommendedName>
        <fullName evidence="5">Protein BatD</fullName>
    </recommendedName>
</protein>
<keyword evidence="1" id="KW-0472">Membrane</keyword>
<name>A0A2T3J2C7_9GAMM</name>
<dbReference type="RefSeq" id="WP_107348521.1">
    <property type="nucleotide sequence ID" value="NZ_PYMH01000002.1"/>
</dbReference>
<dbReference type="PANTHER" id="PTHR40940">
    <property type="entry name" value="PROTEIN BATD-RELATED"/>
    <property type="match status" value="1"/>
</dbReference>
<dbReference type="OrthoDB" id="5293418at2"/>
<keyword evidence="4" id="KW-1185">Reference proteome</keyword>
<gene>
    <name evidence="3" type="ORF">C9I99_06705</name>
</gene>
<evidence type="ECO:0000256" key="2">
    <source>
        <dbReference type="SAM" id="SignalP"/>
    </source>
</evidence>
<dbReference type="InterPro" id="IPR025738">
    <property type="entry name" value="BatD"/>
</dbReference>
<feature type="transmembrane region" description="Helical" evidence="1">
    <location>
        <begin position="312"/>
        <end position="331"/>
    </location>
</feature>
<evidence type="ECO:0000256" key="1">
    <source>
        <dbReference type="SAM" id="Phobius"/>
    </source>
</evidence>
<feature type="chain" id="PRO_5015622424" description="Protein BatD" evidence="2">
    <location>
        <begin position="31"/>
        <end position="436"/>
    </location>
</feature>
<sequence length="436" mass="49466">MFKPWPKRCIHVALCLLVIWAGSSSHLSYAVTISDLQRSNDVEVKSWLGVSEANTGSDTDQNQTPSYSVNQQVILYVEVATPRWFTGGTRIEAAEIPNVIAKQRNQLATNYTERKEGVTWSRQRWEITLYPVTSGSYSIPPLAVNVQVSAPDGTNVSGTLYTEPMAFNVNLPSGLVSDQIPWFTASHVDMKQEWTLSSDELKVGDAITRKVTIQAQDSLSILLPKLLSSESSPYFQAYSQPHRLDDSQTRGDYQSSRIEETVYVIQQGGDFSLPEHQFQWWNTQNNQLETVTIEGQHFHARHTLASFVKANLHTLIAVVVAAVVALMVFFAGRRFYRTHPKPPWLLFWLDVSRGNWAQARAQLYRHLRQSTDKLEMNKVASDSNWLKTSGQIQTGEENSNIFKKMWWLISGHKRLLDKLTFPKALSKLDNAHKSQK</sequence>
<proteinExistence type="predicted"/>
<keyword evidence="2" id="KW-0732">Signal</keyword>
<feature type="signal peptide" evidence="2">
    <location>
        <begin position="1"/>
        <end position="30"/>
    </location>
</feature>
<evidence type="ECO:0000313" key="4">
    <source>
        <dbReference type="Proteomes" id="UP000241222"/>
    </source>
</evidence>